<name>A0A9W8JMZ9_9AGAR</name>
<evidence type="ECO:0000313" key="4">
    <source>
        <dbReference type="Proteomes" id="UP001148786"/>
    </source>
</evidence>
<keyword evidence="4" id="KW-1185">Reference proteome</keyword>
<keyword evidence="1" id="KW-1133">Transmembrane helix</keyword>
<dbReference type="AlphaFoldDB" id="A0A9W8JMZ9"/>
<protein>
    <recommendedName>
        <fullName evidence="2">DUF6534 domain-containing protein</fullName>
    </recommendedName>
</protein>
<evidence type="ECO:0000313" key="3">
    <source>
        <dbReference type="EMBL" id="KAJ3494153.1"/>
    </source>
</evidence>
<gene>
    <name evidence="3" type="ORF">NLJ89_g10866</name>
</gene>
<keyword evidence="1" id="KW-0812">Transmembrane</keyword>
<dbReference type="InterPro" id="IPR045339">
    <property type="entry name" value="DUF6534"/>
</dbReference>
<evidence type="ECO:0000256" key="1">
    <source>
        <dbReference type="SAM" id="Phobius"/>
    </source>
</evidence>
<evidence type="ECO:0000259" key="2">
    <source>
        <dbReference type="Pfam" id="PF20152"/>
    </source>
</evidence>
<feature type="domain" description="DUF6534" evidence="2">
    <location>
        <begin position="178"/>
        <end position="263"/>
    </location>
</feature>
<feature type="transmembrane region" description="Helical" evidence="1">
    <location>
        <begin position="47"/>
        <end position="65"/>
    </location>
</feature>
<dbReference type="OrthoDB" id="3270417at2759"/>
<dbReference type="Pfam" id="PF20152">
    <property type="entry name" value="DUF6534"/>
    <property type="match status" value="1"/>
</dbReference>
<feature type="transmembrane region" description="Helical" evidence="1">
    <location>
        <begin position="239"/>
        <end position="259"/>
    </location>
</feature>
<keyword evidence="1" id="KW-0472">Membrane</keyword>
<dbReference type="PANTHER" id="PTHR40465:SF1">
    <property type="entry name" value="DUF6534 DOMAIN-CONTAINING PROTEIN"/>
    <property type="match status" value="1"/>
</dbReference>
<dbReference type="EMBL" id="JANKHO010002169">
    <property type="protein sequence ID" value="KAJ3494153.1"/>
    <property type="molecule type" value="Genomic_DNA"/>
</dbReference>
<dbReference type="Proteomes" id="UP001148786">
    <property type="component" value="Unassembled WGS sequence"/>
</dbReference>
<dbReference type="PANTHER" id="PTHR40465">
    <property type="entry name" value="CHROMOSOME 1, WHOLE GENOME SHOTGUN SEQUENCE"/>
    <property type="match status" value="1"/>
</dbReference>
<accession>A0A9W8JMZ9</accession>
<sequence>MSSNISEASGKGLGGLFLGYTVGTVLFGITILQAYQYFTNYLKDSRLRKLFVIFVFSLDLSHMVIGSKMLYVMMISYGCLPSPEEKVVAFYTYQIWRLSNNLYLNRVFAHFVKVVIAFTVICGIGVGTVFLVFMWAAFCVFSLNQALNLFARREQVRSLHNFTPSEKNVMFLGLATMAFIDSILGVTMAFVLYHSRPDSRRLVDLIRFLVLFFVGTGLLTAITPLLLLVLYALNPNSMLYVSVEFSITRLYANSILALFNAKKKFHKKLETPADLELPASALLFEGGFGGSPGDSRV</sequence>
<feature type="transmembrane region" description="Helical" evidence="1">
    <location>
        <begin position="114"/>
        <end position="143"/>
    </location>
</feature>
<reference evidence="3" key="1">
    <citation type="submission" date="2022-07" db="EMBL/GenBank/DDBJ databases">
        <title>Genome Sequence of Agrocybe chaxingu.</title>
        <authorList>
            <person name="Buettner E."/>
        </authorList>
    </citation>
    <scope>NUCLEOTIDE SEQUENCE</scope>
    <source>
        <strain evidence="3">MP-N11</strain>
    </source>
</reference>
<feature type="transmembrane region" description="Helical" evidence="1">
    <location>
        <begin position="169"/>
        <end position="193"/>
    </location>
</feature>
<comment type="caution">
    <text evidence="3">The sequence shown here is derived from an EMBL/GenBank/DDBJ whole genome shotgun (WGS) entry which is preliminary data.</text>
</comment>
<feature type="transmembrane region" description="Helical" evidence="1">
    <location>
        <begin position="12"/>
        <end position="35"/>
    </location>
</feature>
<organism evidence="3 4">
    <name type="scientific">Agrocybe chaxingu</name>
    <dbReference type="NCBI Taxonomy" id="84603"/>
    <lineage>
        <taxon>Eukaryota</taxon>
        <taxon>Fungi</taxon>
        <taxon>Dikarya</taxon>
        <taxon>Basidiomycota</taxon>
        <taxon>Agaricomycotina</taxon>
        <taxon>Agaricomycetes</taxon>
        <taxon>Agaricomycetidae</taxon>
        <taxon>Agaricales</taxon>
        <taxon>Agaricineae</taxon>
        <taxon>Strophariaceae</taxon>
        <taxon>Agrocybe</taxon>
    </lineage>
</organism>
<proteinExistence type="predicted"/>
<feature type="transmembrane region" description="Helical" evidence="1">
    <location>
        <begin position="205"/>
        <end position="233"/>
    </location>
</feature>